<keyword evidence="1" id="KW-0472">Membrane</keyword>
<feature type="transmembrane region" description="Helical" evidence="1">
    <location>
        <begin position="12"/>
        <end position="29"/>
    </location>
</feature>
<dbReference type="AlphaFoldDB" id="A0A3B0VMJ1"/>
<reference evidence="2" key="1">
    <citation type="submission" date="2018-06" db="EMBL/GenBank/DDBJ databases">
        <authorList>
            <person name="Zhirakovskaya E."/>
        </authorList>
    </citation>
    <scope>NUCLEOTIDE SEQUENCE</scope>
</reference>
<dbReference type="EMBL" id="UOEW01000308">
    <property type="protein sequence ID" value="VAW41493.1"/>
    <property type="molecule type" value="Genomic_DNA"/>
</dbReference>
<evidence type="ECO:0000256" key="1">
    <source>
        <dbReference type="SAM" id="Phobius"/>
    </source>
</evidence>
<sequence length="296" mass="33285">MMFLGHSKMKKILLYVLVIFGIGTIVYFYNNSSNDSTDEEKTTLLSPDKHQQNSTKSSTALQDININLDPKAKINPFADSSIGFRLHASVTCMNAGKYILSSLKKKENVSLTIRQEKARDSKLEYCDDWFLYYDSLSDLELETLKIEFNNKIIENGLKLNKFYGDKNEETTIDAKSIVATGGSSDTAEITPALNYLLQNDFDFLHDIGEILGTKDYSNLQSQSTLVSLSYACFIRPDNCSASSPVMLNLCLENDDYCGMSFTQYNAATMTANQYADLIRTLEIIQSMVRDGYFNGD</sequence>
<evidence type="ECO:0000313" key="2">
    <source>
        <dbReference type="EMBL" id="VAW41493.1"/>
    </source>
</evidence>
<organism evidence="2">
    <name type="scientific">hydrothermal vent metagenome</name>
    <dbReference type="NCBI Taxonomy" id="652676"/>
    <lineage>
        <taxon>unclassified sequences</taxon>
        <taxon>metagenomes</taxon>
        <taxon>ecological metagenomes</taxon>
    </lineage>
</organism>
<name>A0A3B0VMJ1_9ZZZZ</name>
<accession>A0A3B0VMJ1</accession>
<keyword evidence="1" id="KW-1133">Transmembrane helix</keyword>
<keyword evidence="1" id="KW-0812">Transmembrane</keyword>
<proteinExistence type="predicted"/>
<protein>
    <submittedName>
        <fullName evidence="2">Uncharacterized protein</fullName>
    </submittedName>
</protein>
<gene>
    <name evidence="2" type="ORF">MNBD_GAMMA01-165</name>
</gene>